<dbReference type="Proteomes" id="UP000214880">
    <property type="component" value="Unassembled WGS sequence"/>
</dbReference>
<proteinExistence type="predicted"/>
<dbReference type="Pfam" id="PF06496">
    <property type="entry name" value="DUF1097"/>
    <property type="match status" value="1"/>
</dbReference>
<protein>
    <recommendedName>
        <fullName evidence="4">DUF1097 domain-containing protein</fullName>
    </recommendedName>
</protein>
<dbReference type="InterPro" id="IPR009476">
    <property type="entry name" value="DUF1097"/>
</dbReference>
<sequence>MPGKINALDVWVAVLAAMSCLGVLIGLPVWALFIGWAWYFTLGATAQVFKKAVLPMLAGAVLAVAAIGIIDGLDRFFSPLAAMITAVFLTVFILMLTLKIAALNCSLVSFNAYSCIFAGYYAQSFPVQADYISNLCYAVLWITGANFLGLVFGWLSICLSELGKRVTRSMPG</sequence>
<accession>A0A1G9YS33</accession>
<dbReference type="PROSITE" id="PS51257">
    <property type="entry name" value="PROKAR_LIPOPROTEIN"/>
    <property type="match status" value="1"/>
</dbReference>
<feature type="transmembrane region" description="Helical" evidence="1">
    <location>
        <begin position="103"/>
        <end position="122"/>
    </location>
</feature>
<keyword evidence="1" id="KW-0472">Membrane</keyword>
<dbReference type="RefSeq" id="WP_092074728.1">
    <property type="nucleotide sequence ID" value="NZ_FNHB01000012.1"/>
</dbReference>
<keyword evidence="3" id="KW-1185">Reference proteome</keyword>
<keyword evidence="1" id="KW-0812">Transmembrane</keyword>
<dbReference type="OrthoDB" id="8266131at2"/>
<evidence type="ECO:0000313" key="2">
    <source>
        <dbReference type="EMBL" id="SDN11293.1"/>
    </source>
</evidence>
<feature type="transmembrane region" description="Helical" evidence="1">
    <location>
        <begin position="137"/>
        <end position="160"/>
    </location>
</feature>
<dbReference type="AlphaFoldDB" id="A0A1G9YS33"/>
<keyword evidence="1" id="KW-1133">Transmembrane helix</keyword>
<dbReference type="STRING" id="146817.SAMN04488502_11232"/>
<evidence type="ECO:0000256" key="1">
    <source>
        <dbReference type="SAM" id="Phobius"/>
    </source>
</evidence>
<reference evidence="2 3" key="1">
    <citation type="submission" date="2016-10" db="EMBL/GenBank/DDBJ databases">
        <authorList>
            <person name="de Groot N.N."/>
        </authorList>
    </citation>
    <scope>NUCLEOTIDE SEQUENCE [LARGE SCALE GENOMIC DNA]</scope>
    <source>
        <strain evidence="2 3">DSM 1736</strain>
    </source>
</reference>
<organism evidence="2 3">
    <name type="scientific">Dendrosporobacter quercicolus</name>
    <dbReference type="NCBI Taxonomy" id="146817"/>
    <lineage>
        <taxon>Bacteria</taxon>
        <taxon>Bacillati</taxon>
        <taxon>Bacillota</taxon>
        <taxon>Negativicutes</taxon>
        <taxon>Selenomonadales</taxon>
        <taxon>Sporomusaceae</taxon>
        <taxon>Dendrosporobacter</taxon>
    </lineage>
</organism>
<evidence type="ECO:0000313" key="3">
    <source>
        <dbReference type="Proteomes" id="UP000214880"/>
    </source>
</evidence>
<feature type="transmembrane region" description="Helical" evidence="1">
    <location>
        <begin position="76"/>
        <end position="96"/>
    </location>
</feature>
<dbReference type="EMBL" id="FNHB01000012">
    <property type="protein sequence ID" value="SDN11293.1"/>
    <property type="molecule type" value="Genomic_DNA"/>
</dbReference>
<gene>
    <name evidence="2" type="ORF">SAMN04488502_11232</name>
</gene>
<name>A0A1G9YS33_9FIRM</name>
<feature type="transmembrane region" description="Helical" evidence="1">
    <location>
        <begin position="12"/>
        <end position="40"/>
    </location>
</feature>
<evidence type="ECO:0008006" key="4">
    <source>
        <dbReference type="Google" id="ProtNLM"/>
    </source>
</evidence>
<feature type="transmembrane region" description="Helical" evidence="1">
    <location>
        <begin position="52"/>
        <end position="70"/>
    </location>
</feature>